<dbReference type="EMBL" id="CP101989">
    <property type="protein sequence ID" value="UUI66266.1"/>
    <property type="molecule type" value="Genomic_DNA"/>
</dbReference>
<reference evidence="2 3" key="1">
    <citation type="submission" date="2022-07" db="EMBL/GenBank/DDBJ databases">
        <title>Novel species in genus cellulomonas.</title>
        <authorList>
            <person name="Ye L."/>
        </authorList>
    </citation>
    <scope>NUCLEOTIDE SEQUENCE [LARGE SCALE GENOMIC DNA]</scope>
    <source>
        <strain evidence="3">zg-Y908</strain>
    </source>
</reference>
<gene>
    <name evidence="2" type="ORF">NP075_05990</name>
</gene>
<accession>A0ABY5KA20</accession>
<dbReference type="Proteomes" id="UP001317322">
    <property type="component" value="Chromosome"/>
</dbReference>
<evidence type="ECO:0008006" key="4">
    <source>
        <dbReference type="Google" id="ProtNLM"/>
    </source>
</evidence>
<sequence length="113" mass="11824">MTAHLLDTHVLLWLPGDPERVAPDVRTRLADPVVDLLVSAASALEVATKQRLGSLGAGELVDTWGRRVAEIGAAAGRPGGRGERDARHAGRRDRCVRPGAGAGVVMRASSVCP</sequence>
<protein>
    <recommendedName>
        <fullName evidence="4">PIN domain-containing protein</fullName>
    </recommendedName>
</protein>
<proteinExistence type="predicted"/>
<evidence type="ECO:0000256" key="1">
    <source>
        <dbReference type="SAM" id="MobiDB-lite"/>
    </source>
</evidence>
<evidence type="ECO:0000313" key="2">
    <source>
        <dbReference type="EMBL" id="UUI66266.1"/>
    </source>
</evidence>
<feature type="region of interest" description="Disordered" evidence="1">
    <location>
        <begin position="75"/>
        <end position="94"/>
    </location>
</feature>
<name>A0ABY5KA20_9CELL</name>
<evidence type="ECO:0000313" key="3">
    <source>
        <dbReference type="Proteomes" id="UP001317322"/>
    </source>
</evidence>
<organism evidence="2 3">
    <name type="scientific">Cellulomonas wangsupingiae</name>
    <dbReference type="NCBI Taxonomy" id="2968085"/>
    <lineage>
        <taxon>Bacteria</taxon>
        <taxon>Bacillati</taxon>
        <taxon>Actinomycetota</taxon>
        <taxon>Actinomycetes</taxon>
        <taxon>Micrococcales</taxon>
        <taxon>Cellulomonadaceae</taxon>
        <taxon>Cellulomonas</taxon>
    </lineage>
</organism>
<keyword evidence="3" id="KW-1185">Reference proteome</keyword>
<dbReference type="RefSeq" id="WP_227564559.1">
    <property type="nucleotide sequence ID" value="NZ_CP101989.1"/>
</dbReference>
<feature type="compositionally biased region" description="Basic and acidic residues" evidence="1">
    <location>
        <begin position="80"/>
        <end position="94"/>
    </location>
</feature>